<keyword evidence="8" id="KW-1185">Reference proteome</keyword>
<evidence type="ECO:0000313" key="8">
    <source>
        <dbReference type="Proteomes" id="UP000505377"/>
    </source>
</evidence>
<comment type="subcellular location">
    <subcellularLocation>
        <location evidence="1">Cell inner membrane</location>
    </subcellularLocation>
</comment>
<protein>
    <submittedName>
        <fullName evidence="7">Phosphatidylinositol mannoside acyltransferase</fullName>
    </submittedName>
</protein>
<evidence type="ECO:0000256" key="4">
    <source>
        <dbReference type="ARBA" id="ARBA00022679"/>
    </source>
</evidence>
<dbReference type="GO" id="GO:0005886">
    <property type="term" value="C:plasma membrane"/>
    <property type="evidence" value="ECO:0007669"/>
    <property type="project" value="UniProtKB-SubCell"/>
</dbReference>
<keyword evidence="5" id="KW-0472">Membrane</keyword>
<dbReference type="KEGG" id="pbro:HOP40_23405"/>
<sequence>MSARPRLVDAGYAAGWAGVRRVPGPLAQRLFRLGADRAVRGDGPGVRQLRANLARLAPGADLDALVRDAMRSYARYWCEVFRLPAMDLAGVHRRTDPHVRGAGPFLEAQANGRGVVFALTHSGNWDAAGVWLVETLRALGREPAFTTVAAKLEPESLYRRFVAYRESLGFEVVAAQDGAHAYRALHRRLRGGGVVCLVSDLDMSRSGVDVELCGEPARVPAGAARLAAATGALLLPAVPSFTPDGWALEFAAPVPVPDRAAVAKATQGVADALGAMLARVPADWHMLQPIWTADRP</sequence>
<dbReference type="CDD" id="cd07984">
    <property type="entry name" value="LPLAT_LABLAT-like"/>
    <property type="match status" value="1"/>
</dbReference>
<evidence type="ECO:0000256" key="3">
    <source>
        <dbReference type="ARBA" id="ARBA00022519"/>
    </source>
</evidence>
<dbReference type="Proteomes" id="UP000505377">
    <property type="component" value="Chromosome"/>
</dbReference>
<dbReference type="GO" id="GO:0016746">
    <property type="term" value="F:acyltransferase activity"/>
    <property type="evidence" value="ECO:0007669"/>
    <property type="project" value="UniProtKB-KW"/>
</dbReference>
<dbReference type="Pfam" id="PF03279">
    <property type="entry name" value="Lip_A_acyltrans"/>
    <property type="match status" value="1"/>
</dbReference>
<dbReference type="PANTHER" id="PTHR30606:SF10">
    <property type="entry name" value="PHOSPHATIDYLINOSITOL MANNOSIDE ACYLTRANSFERASE"/>
    <property type="match status" value="1"/>
</dbReference>
<dbReference type="InterPro" id="IPR004960">
    <property type="entry name" value="LipA_acyltrans"/>
</dbReference>
<dbReference type="PANTHER" id="PTHR30606">
    <property type="entry name" value="LIPID A BIOSYNTHESIS LAUROYL ACYLTRANSFERASE"/>
    <property type="match status" value="1"/>
</dbReference>
<dbReference type="AlphaFoldDB" id="A0A6M6JMD3"/>
<dbReference type="GO" id="GO:0009247">
    <property type="term" value="P:glycolipid biosynthetic process"/>
    <property type="evidence" value="ECO:0007669"/>
    <property type="project" value="UniProtKB-ARBA"/>
</dbReference>
<accession>A0A6M6JMD3</accession>
<proteinExistence type="predicted"/>
<dbReference type="NCBIfam" id="NF005919">
    <property type="entry name" value="PRK07920.1"/>
    <property type="match status" value="1"/>
</dbReference>
<keyword evidence="6 7" id="KW-0012">Acyltransferase</keyword>
<evidence type="ECO:0000256" key="2">
    <source>
        <dbReference type="ARBA" id="ARBA00022475"/>
    </source>
</evidence>
<name>A0A6M6JMD3_9PSEU</name>
<keyword evidence="4 7" id="KW-0808">Transferase</keyword>
<evidence type="ECO:0000256" key="6">
    <source>
        <dbReference type="ARBA" id="ARBA00023315"/>
    </source>
</evidence>
<organism evidence="7 8">
    <name type="scientific">Pseudonocardia broussonetiae</name>
    <dbReference type="NCBI Taxonomy" id="2736640"/>
    <lineage>
        <taxon>Bacteria</taxon>
        <taxon>Bacillati</taxon>
        <taxon>Actinomycetota</taxon>
        <taxon>Actinomycetes</taxon>
        <taxon>Pseudonocardiales</taxon>
        <taxon>Pseudonocardiaceae</taxon>
        <taxon>Pseudonocardia</taxon>
    </lineage>
</organism>
<keyword evidence="2" id="KW-1003">Cell membrane</keyword>
<reference evidence="7 8" key="1">
    <citation type="submission" date="2020-05" db="EMBL/GenBank/DDBJ databases">
        <authorList>
            <person name="Mo P."/>
        </authorList>
    </citation>
    <scope>NUCLEOTIDE SEQUENCE [LARGE SCALE GENOMIC DNA]</scope>
    <source>
        <strain evidence="7 8">Gen01</strain>
    </source>
</reference>
<evidence type="ECO:0000313" key="7">
    <source>
        <dbReference type="EMBL" id="QJY48373.1"/>
    </source>
</evidence>
<gene>
    <name evidence="7" type="ORF">HOP40_23405</name>
</gene>
<evidence type="ECO:0000256" key="1">
    <source>
        <dbReference type="ARBA" id="ARBA00004533"/>
    </source>
</evidence>
<keyword evidence="3" id="KW-0997">Cell inner membrane</keyword>
<dbReference type="RefSeq" id="WP_172161991.1">
    <property type="nucleotide sequence ID" value="NZ_CP053564.1"/>
</dbReference>
<dbReference type="EMBL" id="CP053564">
    <property type="protein sequence ID" value="QJY48373.1"/>
    <property type="molecule type" value="Genomic_DNA"/>
</dbReference>
<evidence type="ECO:0000256" key="5">
    <source>
        <dbReference type="ARBA" id="ARBA00023136"/>
    </source>
</evidence>